<evidence type="ECO:0000313" key="2">
    <source>
        <dbReference type="Proteomes" id="UP000199006"/>
    </source>
</evidence>
<accession>A0A1I4EVT8</accession>
<dbReference type="EMBL" id="FOTI01000001">
    <property type="protein sequence ID" value="SFL09865.1"/>
    <property type="molecule type" value="Genomic_DNA"/>
</dbReference>
<dbReference type="RefSeq" id="WP_089858198.1">
    <property type="nucleotide sequence ID" value="NZ_FOTI01000001.1"/>
</dbReference>
<dbReference type="Proteomes" id="UP000199006">
    <property type="component" value="Unassembled WGS sequence"/>
</dbReference>
<name>A0A1I4EVT8_9FIRM</name>
<keyword evidence="2" id="KW-1185">Reference proteome</keyword>
<proteinExistence type="predicted"/>
<evidence type="ECO:0000313" key="1">
    <source>
        <dbReference type="EMBL" id="SFL09865.1"/>
    </source>
</evidence>
<sequence>MKPVIVNGNVDQVTKDDLADLIKSFKRENAGKRIKIAGPVIERALESADYEDFEIDFSESFKEIKLEVKV</sequence>
<protein>
    <submittedName>
        <fullName evidence="1">Uncharacterized protein</fullName>
    </submittedName>
</protein>
<dbReference type="AlphaFoldDB" id="A0A1I4EVT8"/>
<dbReference type="OrthoDB" id="9886615at2"/>
<reference evidence="1 2" key="1">
    <citation type="submission" date="2016-10" db="EMBL/GenBank/DDBJ databases">
        <authorList>
            <person name="de Groot N.N."/>
        </authorList>
    </citation>
    <scope>NUCLEOTIDE SEQUENCE [LARGE SCALE GENOMIC DNA]</scope>
    <source>
        <strain evidence="1 2">ATCC 51327</strain>
    </source>
</reference>
<dbReference type="STRING" id="29563.SAMN02983006_00178"/>
<gene>
    <name evidence="1" type="ORF">SAMN02983006_00178</name>
</gene>
<organism evidence="1 2">
    <name type="scientific">Halanaerobium salsuginis</name>
    <dbReference type="NCBI Taxonomy" id="29563"/>
    <lineage>
        <taxon>Bacteria</taxon>
        <taxon>Bacillati</taxon>
        <taxon>Bacillota</taxon>
        <taxon>Clostridia</taxon>
        <taxon>Halanaerobiales</taxon>
        <taxon>Halanaerobiaceae</taxon>
        <taxon>Halanaerobium</taxon>
    </lineage>
</organism>